<proteinExistence type="predicted"/>
<feature type="non-terminal residue" evidence="1">
    <location>
        <position position="1"/>
    </location>
</feature>
<dbReference type="AlphaFoldDB" id="X1SAH1"/>
<comment type="caution">
    <text evidence="1">The sequence shown here is derived from an EMBL/GenBank/DDBJ whole genome shotgun (WGS) entry which is preliminary data.</text>
</comment>
<name>X1SAH1_9ZZZZ</name>
<organism evidence="1">
    <name type="scientific">marine sediment metagenome</name>
    <dbReference type="NCBI Taxonomy" id="412755"/>
    <lineage>
        <taxon>unclassified sequences</taxon>
        <taxon>metagenomes</taxon>
        <taxon>ecological metagenomes</taxon>
    </lineage>
</organism>
<dbReference type="EMBL" id="BARW01021608">
    <property type="protein sequence ID" value="GAI90002.1"/>
    <property type="molecule type" value="Genomic_DNA"/>
</dbReference>
<gene>
    <name evidence="1" type="ORF">S12H4_36267</name>
</gene>
<evidence type="ECO:0000313" key="1">
    <source>
        <dbReference type="EMBL" id="GAI90002.1"/>
    </source>
</evidence>
<reference evidence="1" key="1">
    <citation type="journal article" date="2014" name="Front. Microbiol.">
        <title>High frequency of phylogenetically diverse reductive dehalogenase-homologous genes in deep subseafloor sedimentary metagenomes.</title>
        <authorList>
            <person name="Kawai M."/>
            <person name="Futagami T."/>
            <person name="Toyoda A."/>
            <person name="Takaki Y."/>
            <person name="Nishi S."/>
            <person name="Hori S."/>
            <person name="Arai W."/>
            <person name="Tsubouchi T."/>
            <person name="Morono Y."/>
            <person name="Uchiyama I."/>
            <person name="Ito T."/>
            <person name="Fujiyama A."/>
            <person name="Inagaki F."/>
            <person name="Takami H."/>
        </authorList>
    </citation>
    <scope>NUCLEOTIDE SEQUENCE</scope>
    <source>
        <strain evidence="1">Expedition CK06-06</strain>
    </source>
</reference>
<accession>X1SAH1</accession>
<protein>
    <submittedName>
        <fullName evidence="1">Uncharacterized protein</fullName>
    </submittedName>
</protein>
<sequence>GKLEGRFALMEKTIATVDSQLTGIRSDAKPLLASLAGGGGAEPRKKSPEEKAAIAKGLKGAVALEKEAKALEDELLFGGPPQS</sequence>